<dbReference type="RefSeq" id="XP_033358396.1">
    <property type="nucleotide sequence ID" value="XM_033502505.1"/>
</dbReference>
<gene>
    <name evidence="3" type="primary">LOC117238004</name>
</gene>
<evidence type="ECO:0000256" key="1">
    <source>
        <dbReference type="SAM" id="MobiDB-lite"/>
    </source>
</evidence>
<dbReference type="KEGG" id="bvk:117238004"/>
<reference evidence="3" key="1">
    <citation type="submission" date="2025-08" db="UniProtKB">
        <authorList>
            <consortium name="RefSeq"/>
        </authorList>
    </citation>
    <scope>IDENTIFICATION</scope>
    <source>
        <tissue evidence="3">Muscle</tissue>
    </source>
</reference>
<dbReference type="AlphaFoldDB" id="A0A6J3L1Q4"/>
<feature type="compositionally biased region" description="Basic and acidic residues" evidence="1">
    <location>
        <begin position="67"/>
        <end position="114"/>
    </location>
</feature>
<protein>
    <submittedName>
        <fullName evidence="3">Uncharacterized protein LOC117238004</fullName>
    </submittedName>
</protein>
<dbReference type="Proteomes" id="UP000504631">
    <property type="component" value="Unplaced"/>
</dbReference>
<proteinExistence type="predicted"/>
<name>A0A6J3L1Q4_9HYME</name>
<accession>A0A6J3L1Q4</accession>
<keyword evidence="2" id="KW-1185">Reference proteome</keyword>
<organism evidence="2 3">
    <name type="scientific">Bombus vosnesenskii</name>
    <dbReference type="NCBI Taxonomy" id="207650"/>
    <lineage>
        <taxon>Eukaryota</taxon>
        <taxon>Metazoa</taxon>
        <taxon>Ecdysozoa</taxon>
        <taxon>Arthropoda</taxon>
        <taxon>Hexapoda</taxon>
        <taxon>Insecta</taxon>
        <taxon>Pterygota</taxon>
        <taxon>Neoptera</taxon>
        <taxon>Endopterygota</taxon>
        <taxon>Hymenoptera</taxon>
        <taxon>Apocrita</taxon>
        <taxon>Aculeata</taxon>
        <taxon>Apoidea</taxon>
        <taxon>Anthophila</taxon>
        <taxon>Apidae</taxon>
        <taxon>Bombus</taxon>
        <taxon>Pyrobombus</taxon>
    </lineage>
</organism>
<sequence>MAQRGRNTTVCRRVAFTEAEVKLRVRRFDSCCSGPCHVSCIKQRGESKKKPRNERKKWTESAGTGRGLREEKETREEKDESRHKQIEEARETDRQTDREYRERKTEDETGEKGGRPVTKVRSQGEILCRILSIVAGASGFFNARDNEQTLRFSVHCQHKPSLYNVNTIREEWQETRATNSEGKAGVSG</sequence>
<dbReference type="GeneID" id="117238004"/>
<feature type="region of interest" description="Disordered" evidence="1">
    <location>
        <begin position="44"/>
        <end position="119"/>
    </location>
</feature>
<evidence type="ECO:0000313" key="3">
    <source>
        <dbReference type="RefSeq" id="XP_033358396.1"/>
    </source>
</evidence>
<evidence type="ECO:0000313" key="2">
    <source>
        <dbReference type="Proteomes" id="UP000504631"/>
    </source>
</evidence>